<accession>A0ACC0ZDC6</accession>
<keyword evidence="2" id="KW-1185">Reference proteome</keyword>
<proteinExistence type="predicted"/>
<evidence type="ECO:0000313" key="1">
    <source>
        <dbReference type="EMBL" id="KAJ0048117.1"/>
    </source>
</evidence>
<evidence type="ECO:0000313" key="2">
    <source>
        <dbReference type="Proteomes" id="UP001163603"/>
    </source>
</evidence>
<sequence>MTITNNNNLIKRFVEEISDGNALKNAFCPILRFKGKFNRTMFTNTFSEIILPLLVI</sequence>
<gene>
    <name evidence="1" type="ORF">Pint_17074</name>
</gene>
<protein>
    <submittedName>
        <fullName evidence="1">Uncharacterized protein</fullName>
    </submittedName>
</protein>
<comment type="caution">
    <text evidence="1">The sequence shown here is derived from an EMBL/GenBank/DDBJ whole genome shotgun (WGS) entry which is preliminary data.</text>
</comment>
<name>A0ACC0ZDC6_9ROSI</name>
<dbReference type="EMBL" id="CM047737">
    <property type="protein sequence ID" value="KAJ0048117.1"/>
    <property type="molecule type" value="Genomic_DNA"/>
</dbReference>
<organism evidence="1 2">
    <name type="scientific">Pistacia integerrima</name>
    <dbReference type="NCBI Taxonomy" id="434235"/>
    <lineage>
        <taxon>Eukaryota</taxon>
        <taxon>Viridiplantae</taxon>
        <taxon>Streptophyta</taxon>
        <taxon>Embryophyta</taxon>
        <taxon>Tracheophyta</taxon>
        <taxon>Spermatophyta</taxon>
        <taxon>Magnoliopsida</taxon>
        <taxon>eudicotyledons</taxon>
        <taxon>Gunneridae</taxon>
        <taxon>Pentapetalae</taxon>
        <taxon>rosids</taxon>
        <taxon>malvids</taxon>
        <taxon>Sapindales</taxon>
        <taxon>Anacardiaceae</taxon>
        <taxon>Pistacia</taxon>
    </lineage>
</organism>
<reference evidence="2" key="1">
    <citation type="journal article" date="2023" name="G3 (Bethesda)">
        <title>Genome assembly and association tests identify interacting loci associated with vigor, precocity, and sex in interspecific pistachio rootstocks.</title>
        <authorList>
            <person name="Palmer W."/>
            <person name="Jacygrad E."/>
            <person name="Sagayaradj S."/>
            <person name="Cavanaugh K."/>
            <person name="Han R."/>
            <person name="Bertier L."/>
            <person name="Beede B."/>
            <person name="Kafkas S."/>
            <person name="Golino D."/>
            <person name="Preece J."/>
            <person name="Michelmore R."/>
        </authorList>
    </citation>
    <scope>NUCLEOTIDE SEQUENCE [LARGE SCALE GENOMIC DNA]</scope>
</reference>
<dbReference type="Proteomes" id="UP001163603">
    <property type="component" value="Chromosome 2"/>
</dbReference>